<protein>
    <submittedName>
        <fullName evidence="1 3">Uncharacterized protein</fullName>
    </submittedName>
</protein>
<name>A0A0N4VS91_HAEPC</name>
<dbReference type="EMBL" id="UZAF01000081">
    <property type="protein sequence ID" value="VDO04621.1"/>
    <property type="molecule type" value="Genomic_DNA"/>
</dbReference>
<reference evidence="1 2" key="2">
    <citation type="submission" date="2018-11" db="EMBL/GenBank/DDBJ databases">
        <authorList>
            <consortium name="Pathogen Informatics"/>
        </authorList>
    </citation>
    <scope>NUCLEOTIDE SEQUENCE [LARGE SCALE GENOMIC DNA]</scope>
    <source>
        <strain evidence="1 2">MHpl1</strain>
    </source>
</reference>
<dbReference type="STRING" id="6290.A0A0N4VS91"/>
<evidence type="ECO:0000313" key="2">
    <source>
        <dbReference type="Proteomes" id="UP000268014"/>
    </source>
</evidence>
<dbReference type="OMA" id="DESINYS"/>
<accession>A0A0N4VS91</accession>
<reference evidence="3" key="1">
    <citation type="submission" date="2017-02" db="UniProtKB">
        <authorList>
            <consortium name="WormBaseParasite"/>
        </authorList>
    </citation>
    <scope>IDENTIFICATION</scope>
</reference>
<dbReference type="InterPro" id="IPR024855">
    <property type="entry name" value="UNC79"/>
</dbReference>
<dbReference type="AlphaFoldDB" id="A0A0N4VS91"/>
<gene>
    <name evidence="1" type="ORF">HPLM_LOCUS159</name>
</gene>
<keyword evidence="2" id="KW-1185">Reference proteome</keyword>
<evidence type="ECO:0000313" key="1">
    <source>
        <dbReference type="EMBL" id="VDO04621.1"/>
    </source>
</evidence>
<proteinExistence type="predicted"/>
<dbReference type="PANTHER" id="PTHR21696:SF2">
    <property type="entry name" value="PROTEIN UNC-79 HOMOLOG"/>
    <property type="match status" value="1"/>
</dbReference>
<dbReference type="Pfam" id="PF14776">
    <property type="entry name" value="UNC-79"/>
    <property type="match status" value="1"/>
</dbReference>
<dbReference type="OrthoDB" id="6270916at2759"/>
<evidence type="ECO:0000313" key="3">
    <source>
        <dbReference type="WBParaSite" id="HPLM_0000015801-mRNA-1"/>
    </source>
</evidence>
<sequence length="287" mass="32194">MRSSVVNLDTIEFFSRFLKDFPQGQTQYCERFSSDPARWNLYPNLNYAGLFYAIGNLLEVFPLITTGQTAIGEAVLDTLKALMMFLDRDTLEQLPLLLASNIGVLPNELDKQIVHLLADTVLPFAINEETFIKLSVPGVLMLVLQQAHDPSLHTWIMEGTMNCSPNIYEDLVQVIARGTSESRVAAANLLLHYWPFPNPHIIHRKIIQYKVHAWQRIPCQSTTCADKGPSVKSCYDPVICADVADTSPPVFLCRRCAENVIAERKAPMRILTQPMQASSATCQNKVS</sequence>
<dbReference type="PANTHER" id="PTHR21696">
    <property type="entry name" value="PROTEIN UNC-79 HOMOLOG"/>
    <property type="match status" value="1"/>
</dbReference>
<dbReference type="WBParaSite" id="HPLM_0000015801-mRNA-1">
    <property type="protein sequence ID" value="HPLM_0000015801-mRNA-1"/>
    <property type="gene ID" value="HPLM_0000015801"/>
</dbReference>
<organism evidence="3">
    <name type="scientific">Haemonchus placei</name>
    <name type="common">Barber's pole worm</name>
    <dbReference type="NCBI Taxonomy" id="6290"/>
    <lineage>
        <taxon>Eukaryota</taxon>
        <taxon>Metazoa</taxon>
        <taxon>Ecdysozoa</taxon>
        <taxon>Nematoda</taxon>
        <taxon>Chromadorea</taxon>
        <taxon>Rhabditida</taxon>
        <taxon>Rhabditina</taxon>
        <taxon>Rhabditomorpha</taxon>
        <taxon>Strongyloidea</taxon>
        <taxon>Trichostrongylidae</taxon>
        <taxon>Haemonchus</taxon>
    </lineage>
</organism>
<dbReference type="Proteomes" id="UP000268014">
    <property type="component" value="Unassembled WGS sequence"/>
</dbReference>